<evidence type="ECO:0000256" key="2">
    <source>
        <dbReference type="ARBA" id="ARBA00022574"/>
    </source>
</evidence>
<proteinExistence type="inferred from homology"/>
<evidence type="ECO:0000259" key="6">
    <source>
        <dbReference type="Pfam" id="PF21719"/>
    </source>
</evidence>
<dbReference type="InterPro" id="IPR049092">
    <property type="entry name" value="MIOS_a-sol"/>
</dbReference>
<keyword evidence="3" id="KW-0677">Repeat</keyword>
<dbReference type="Proteomes" id="UP000222788">
    <property type="component" value="Unassembled WGS sequence"/>
</dbReference>
<dbReference type="Pfam" id="PF21719">
    <property type="entry name" value="MIOS_a-sol"/>
    <property type="match status" value="1"/>
</dbReference>
<dbReference type="AlphaFoldDB" id="A0A2C5X493"/>
<dbReference type="PANTHER" id="PTHR16453">
    <property type="entry name" value="WD40 DOMAIN-CONTAINING PROTEIN MIO FAMILY MEMBER"/>
    <property type="match status" value="1"/>
</dbReference>
<name>A0A2C5X493_9PEZI</name>
<organism evidence="7 8">
    <name type="scientific">Ceratocystis fimbriata CBS 114723</name>
    <dbReference type="NCBI Taxonomy" id="1035309"/>
    <lineage>
        <taxon>Eukaryota</taxon>
        <taxon>Fungi</taxon>
        <taxon>Dikarya</taxon>
        <taxon>Ascomycota</taxon>
        <taxon>Pezizomycotina</taxon>
        <taxon>Sordariomycetes</taxon>
        <taxon>Hypocreomycetidae</taxon>
        <taxon>Microascales</taxon>
        <taxon>Ceratocystidaceae</taxon>
        <taxon>Ceratocystis</taxon>
    </lineage>
</organism>
<dbReference type="InterPro" id="IPR036322">
    <property type="entry name" value="WD40_repeat_dom_sf"/>
</dbReference>
<feature type="compositionally biased region" description="Low complexity" evidence="4">
    <location>
        <begin position="988"/>
        <end position="998"/>
    </location>
</feature>
<evidence type="ECO:0000259" key="5">
    <source>
        <dbReference type="Pfam" id="PF17034"/>
    </source>
</evidence>
<dbReference type="EMBL" id="APWK03000046">
    <property type="protein sequence ID" value="PHH53275.1"/>
    <property type="molecule type" value="Genomic_DNA"/>
</dbReference>
<evidence type="ECO:0000313" key="8">
    <source>
        <dbReference type="Proteomes" id="UP000222788"/>
    </source>
</evidence>
<dbReference type="PANTHER" id="PTHR16453:SF9">
    <property type="entry name" value="GATOR COMPLEX PROTEIN MIOS"/>
    <property type="match status" value="1"/>
</dbReference>
<dbReference type="Pfam" id="PF17034">
    <property type="entry name" value="zinc_ribbon_16"/>
    <property type="match status" value="1"/>
</dbReference>
<reference evidence="7 8" key="2">
    <citation type="journal article" date="2013" name="IMA Fungus">
        <title>IMA Genome-F 1: Ceratocystis fimbriata: Draft nuclear genome sequence for the plant pathogen, Ceratocystis fimbriata.</title>
        <authorList>
            <person name="Wilken P.M."/>
            <person name="Steenkamp E.T."/>
            <person name="Wingfield M.J."/>
            <person name="de Beer Z.W."/>
            <person name="Wingfield B.D."/>
        </authorList>
    </citation>
    <scope>NUCLEOTIDE SEQUENCE [LARGE SCALE GENOMIC DNA]</scope>
    <source>
        <strain evidence="7 8">CBS 114723</strain>
    </source>
</reference>
<dbReference type="SUPFAM" id="SSF50978">
    <property type="entry name" value="WD40 repeat-like"/>
    <property type="match status" value="1"/>
</dbReference>
<dbReference type="GO" id="GO:0005737">
    <property type="term" value="C:cytoplasm"/>
    <property type="evidence" value="ECO:0007669"/>
    <property type="project" value="TreeGrafter"/>
</dbReference>
<feature type="domain" description="MIOS-like alpha-solenoid" evidence="6">
    <location>
        <begin position="557"/>
        <end position="794"/>
    </location>
</feature>
<sequence>MMDRMDSGLVKWCPHPAHESFMHINLQHRVVQVYKPTGRAKQGSFDYQPISKYEDIPPLTTYDWSHTSPGLLAVGTAAGVVNLLRVDDNSNDYVELGLKMVRVCQAVAFNLQCKLAVGLERVRMDQCLHIWDLGHLTRLDARISGFQKDHSAFAESAIKLEPSVSVSSIRFFDDHPDTLVVGIKGQGLRIHDLRGPTSVATFHTKCNNNLAIDHSDQNYFASSALDQPGIMIWDRRAANKPVQSATYARAVEDESVPYGAALKLDRIVDVDNEVSISDSMHSDIRSLRFCRDRRGMLGILSRTGQLKVLQTNKERISDQVDSAGSQSAELLEVYKSHDMDVSRFGSGRKNDRIVSFDWVSLQNPVLRPRMLVLRANGKFDILEQPSNSSNHLFNLVPWKPPHRGLAEKEPYHDIMHFEPPQVPTMLGPLLVDQALSDIPIFGAQRANLAAIMAGAVQPGNASGAAITDVDAADRPLPSTFAEATTVAGKLKVLRDFAKEIAASSPKNLLTEKEKNKPRNSGLISCREIHEELLTILMRTKGLPREAHETIDHVMLLRAKEMYLFNAKRNAEVVTDDPWLRNLWEWIADAEVAAGDTDMGVHPLDLSYLGVYSIWKNDLGLKPSTRITIGGSSDIDRGVWERHIGSLCKKRRLPRYDGIDTQWPNHRQICLSICTWGEGAPEGSDSFHDVLPEFPTTVHTRAAARALFRGNTQQAVDLLKHASSKHPELLFVSLALQLMGREERSMAKAQLDFDERVASKTDPYLRAISSLIATGDWRTIANQKSLPLADRTYVAVRNLKDAELTQWLESEVASAAETGDIEGVVLTGLSAKMIEILAKYVAKFGDYQTATLVCAIFAPRYVDDFRAHAWRTAYRAYLQRHKAFLQRTKYDVESTKLSKRDASSRPGLKPSGRQIALRCAFCDAQPGRREELRSPTIPSQHQHQHQHHHHGSGSGLGHRGVSSPAPSPALAHQTSASPPGLGGGGNGSGVMTPGPNKGPSVGGSGSSGGASISNPLTAAAVAAGISCPQCGRNLPRCVVCLEIVGMPRSDRPETSADPAVRAAARFPSFCLRCEHVLHLDHARQWFARMSECPVPECKCQCNFRANAELMYA</sequence>
<keyword evidence="8" id="KW-1185">Reference proteome</keyword>
<comment type="similarity">
    <text evidence="1">Belongs to the WD repeat mio family.</text>
</comment>
<gene>
    <name evidence="7" type="primary">SEA4</name>
    <name evidence="7" type="ORF">CFIMG_002804RA</name>
</gene>
<dbReference type="OrthoDB" id="341486at2759"/>
<dbReference type="STRING" id="1035309.A0A2C5X493"/>
<reference evidence="7 8" key="1">
    <citation type="journal article" date="2013" name="Fungal Biol.">
        <title>Analysis of microsatellite markers in the genome of the plant pathogen Ceratocystis fimbriata.</title>
        <authorList>
            <person name="Simpson M.C."/>
            <person name="Wilken P.M."/>
            <person name="Coetzee M.P."/>
            <person name="Wingfield M.J."/>
            <person name="Wingfield B.D."/>
        </authorList>
    </citation>
    <scope>NUCLEOTIDE SEQUENCE [LARGE SCALE GENOMIC DNA]</scope>
    <source>
        <strain evidence="7 8">CBS 114723</strain>
    </source>
</reference>
<dbReference type="InterPro" id="IPR037593">
    <property type="entry name" value="MIOS/Sea4"/>
</dbReference>
<dbReference type="Gene3D" id="2.130.10.10">
    <property type="entry name" value="YVTN repeat-like/Quinoprotein amine dehydrogenase"/>
    <property type="match status" value="1"/>
</dbReference>
<protein>
    <submittedName>
        <fullName evidence="7">SEH-associated protein 4</fullName>
    </submittedName>
</protein>
<evidence type="ECO:0000256" key="3">
    <source>
        <dbReference type="ARBA" id="ARBA00022737"/>
    </source>
</evidence>
<dbReference type="InterPro" id="IPR015943">
    <property type="entry name" value="WD40/YVTN_repeat-like_dom_sf"/>
</dbReference>
<feature type="region of interest" description="Disordered" evidence="4">
    <location>
        <begin position="927"/>
        <end position="1007"/>
    </location>
</feature>
<dbReference type="GO" id="GO:1904263">
    <property type="term" value="P:positive regulation of TORC1 signaling"/>
    <property type="evidence" value="ECO:0007669"/>
    <property type="project" value="TreeGrafter"/>
</dbReference>
<dbReference type="InterPro" id="IPR031488">
    <property type="entry name" value="Zn_ribbon_mio"/>
</dbReference>
<feature type="compositionally biased region" description="Basic residues" evidence="4">
    <location>
        <begin position="941"/>
        <end position="950"/>
    </location>
</feature>
<evidence type="ECO:0000256" key="1">
    <source>
        <dbReference type="ARBA" id="ARBA00009713"/>
    </source>
</evidence>
<feature type="domain" description="GATOR2 complex protein MIO zinc-ribbon like" evidence="5">
    <location>
        <begin position="1024"/>
        <end position="1101"/>
    </location>
</feature>
<accession>A0A2C5X493</accession>
<comment type="caution">
    <text evidence="7">The sequence shown here is derived from an EMBL/GenBank/DDBJ whole genome shotgun (WGS) entry which is preliminary data.</text>
</comment>
<evidence type="ECO:0000313" key="7">
    <source>
        <dbReference type="EMBL" id="PHH53275.1"/>
    </source>
</evidence>
<keyword evidence="2" id="KW-0853">WD repeat</keyword>
<evidence type="ECO:0000256" key="4">
    <source>
        <dbReference type="SAM" id="MobiDB-lite"/>
    </source>
</evidence>